<evidence type="ECO:0000313" key="2">
    <source>
        <dbReference type="Proteomes" id="UP000015105"/>
    </source>
</evidence>
<reference evidence="2" key="1">
    <citation type="journal article" date="2014" name="Science">
        <title>Ancient hybridizations among the ancestral genomes of bread wheat.</title>
        <authorList>
            <consortium name="International Wheat Genome Sequencing Consortium,"/>
            <person name="Marcussen T."/>
            <person name="Sandve S.R."/>
            <person name="Heier L."/>
            <person name="Spannagl M."/>
            <person name="Pfeifer M."/>
            <person name="Jakobsen K.S."/>
            <person name="Wulff B.B."/>
            <person name="Steuernagel B."/>
            <person name="Mayer K.F."/>
            <person name="Olsen O.A."/>
        </authorList>
    </citation>
    <scope>NUCLEOTIDE SEQUENCE [LARGE SCALE GENOMIC DNA]</scope>
    <source>
        <strain evidence="2">cv. AL8/78</strain>
    </source>
</reference>
<proteinExistence type="predicted"/>
<name>A0A453DG12_AEGTS</name>
<evidence type="ECO:0000313" key="1">
    <source>
        <dbReference type="EnsemblPlants" id="AET2Gv21230300.8"/>
    </source>
</evidence>
<protein>
    <submittedName>
        <fullName evidence="1">Uncharacterized protein</fullName>
    </submittedName>
</protein>
<dbReference type="PANTHER" id="PTHR31860">
    <property type="entry name" value="HEAT-INDUCIBLE TRANSCRIPTION REPRESSOR (DUF639)-RELATED"/>
    <property type="match status" value="1"/>
</dbReference>
<reference evidence="1" key="5">
    <citation type="journal article" date="2021" name="G3 (Bethesda)">
        <title>Aegilops tauschii genome assembly Aet v5.0 features greater sequence contiguity and improved annotation.</title>
        <authorList>
            <person name="Wang L."/>
            <person name="Zhu T."/>
            <person name="Rodriguez J.C."/>
            <person name="Deal K.R."/>
            <person name="Dubcovsky J."/>
            <person name="McGuire P.E."/>
            <person name="Lux T."/>
            <person name="Spannagl M."/>
            <person name="Mayer K.F.X."/>
            <person name="Baldrich P."/>
            <person name="Meyers B.C."/>
            <person name="Huo N."/>
            <person name="Gu Y.Q."/>
            <person name="Zhou H."/>
            <person name="Devos K.M."/>
            <person name="Bennetzen J.L."/>
            <person name="Unver T."/>
            <person name="Budak H."/>
            <person name="Gulick P.J."/>
            <person name="Galiba G."/>
            <person name="Kalapos B."/>
            <person name="Nelson D.R."/>
            <person name="Li P."/>
            <person name="You F.M."/>
            <person name="Luo M.C."/>
            <person name="Dvorak J."/>
        </authorList>
    </citation>
    <scope>NUCLEOTIDE SEQUENCE [LARGE SCALE GENOMIC DNA]</scope>
    <source>
        <strain evidence="1">cv. AL8/78</strain>
    </source>
</reference>
<dbReference type="EnsemblPlants" id="AET2Gv21230300.8">
    <property type="protein sequence ID" value="AET2Gv21230300.8"/>
    <property type="gene ID" value="AET2Gv21230300"/>
</dbReference>
<organism evidence="1 2">
    <name type="scientific">Aegilops tauschii subsp. strangulata</name>
    <name type="common">Goatgrass</name>
    <dbReference type="NCBI Taxonomy" id="200361"/>
    <lineage>
        <taxon>Eukaryota</taxon>
        <taxon>Viridiplantae</taxon>
        <taxon>Streptophyta</taxon>
        <taxon>Embryophyta</taxon>
        <taxon>Tracheophyta</taxon>
        <taxon>Spermatophyta</taxon>
        <taxon>Magnoliopsida</taxon>
        <taxon>Liliopsida</taxon>
        <taxon>Poales</taxon>
        <taxon>Poaceae</taxon>
        <taxon>BOP clade</taxon>
        <taxon>Pooideae</taxon>
        <taxon>Triticodae</taxon>
        <taxon>Triticeae</taxon>
        <taxon>Triticinae</taxon>
        <taxon>Aegilops</taxon>
    </lineage>
</organism>
<reference evidence="1" key="4">
    <citation type="submission" date="2019-03" db="UniProtKB">
        <authorList>
            <consortium name="EnsemblPlants"/>
        </authorList>
    </citation>
    <scope>IDENTIFICATION</scope>
</reference>
<dbReference type="Gramene" id="AET2Gv21230300.8">
    <property type="protein sequence ID" value="AET2Gv21230300.8"/>
    <property type="gene ID" value="AET2Gv21230300"/>
</dbReference>
<sequence length="149" mass="17229">MGLLTLRKEDNPEERDFAVGDVQIGRTSSVQMALERSVGYSGRVEAARATLDQVKVEDIDTNVAVLKELVFPLIEIGKRLVFLAEWEDPLKSYVFLLCFLYVVYRRLDMVHISRLFGRVYRFHAMEQAPWQQAFHRSIRSHNPASSTNR</sequence>
<reference evidence="2" key="2">
    <citation type="journal article" date="2017" name="Nat. Plants">
        <title>The Aegilops tauschii genome reveals multiple impacts of transposons.</title>
        <authorList>
            <person name="Zhao G."/>
            <person name="Zou C."/>
            <person name="Li K."/>
            <person name="Wang K."/>
            <person name="Li T."/>
            <person name="Gao L."/>
            <person name="Zhang X."/>
            <person name="Wang H."/>
            <person name="Yang Z."/>
            <person name="Liu X."/>
            <person name="Jiang W."/>
            <person name="Mao L."/>
            <person name="Kong X."/>
            <person name="Jiao Y."/>
            <person name="Jia J."/>
        </authorList>
    </citation>
    <scope>NUCLEOTIDE SEQUENCE [LARGE SCALE GENOMIC DNA]</scope>
    <source>
        <strain evidence="2">cv. AL8/78</strain>
    </source>
</reference>
<dbReference type="PANTHER" id="PTHR31860:SF19">
    <property type="entry name" value="OS04G0677400 PROTEIN"/>
    <property type="match status" value="1"/>
</dbReference>
<dbReference type="Pfam" id="PF04842">
    <property type="entry name" value="DUF639"/>
    <property type="match status" value="1"/>
</dbReference>
<accession>A0A453DG12</accession>
<keyword evidence="2" id="KW-1185">Reference proteome</keyword>
<dbReference type="AlphaFoldDB" id="A0A453DG12"/>
<dbReference type="Proteomes" id="UP000015105">
    <property type="component" value="Chromosome 2D"/>
</dbReference>
<dbReference type="InterPro" id="IPR006927">
    <property type="entry name" value="DUF639"/>
</dbReference>
<reference evidence="1" key="3">
    <citation type="journal article" date="2017" name="Nature">
        <title>Genome sequence of the progenitor of the wheat D genome Aegilops tauschii.</title>
        <authorList>
            <person name="Luo M.C."/>
            <person name="Gu Y.Q."/>
            <person name="Puiu D."/>
            <person name="Wang H."/>
            <person name="Twardziok S.O."/>
            <person name="Deal K.R."/>
            <person name="Huo N."/>
            <person name="Zhu T."/>
            <person name="Wang L."/>
            <person name="Wang Y."/>
            <person name="McGuire P.E."/>
            <person name="Liu S."/>
            <person name="Long H."/>
            <person name="Ramasamy R.K."/>
            <person name="Rodriguez J.C."/>
            <person name="Van S.L."/>
            <person name="Yuan L."/>
            <person name="Wang Z."/>
            <person name="Xia Z."/>
            <person name="Xiao L."/>
            <person name="Anderson O.D."/>
            <person name="Ouyang S."/>
            <person name="Liang Y."/>
            <person name="Zimin A.V."/>
            <person name="Pertea G."/>
            <person name="Qi P."/>
            <person name="Bennetzen J.L."/>
            <person name="Dai X."/>
            <person name="Dawson M.W."/>
            <person name="Muller H.G."/>
            <person name="Kugler K."/>
            <person name="Rivarola-Duarte L."/>
            <person name="Spannagl M."/>
            <person name="Mayer K.F.X."/>
            <person name="Lu F.H."/>
            <person name="Bevan M.W."/>
            <person name="Leroy P."/>
            <person name="Li P."/>
            <person name="You F.M."/>
            <person name="Sun Q."/>
            <person name="Liu Z."/>
            <person name="Lyons E."/>
            <person name="Wicker T."/>
            <person name="Salzberg S.L."/>
            <person name="Devos K.M."/>
            <person name="Dvorak J."/>
        </authorList>
    </citation>
    <scope>NUCLEOTIDE SEQUENCE [LARGE SCALE GENOMIC DNA]</scope>
    <source>
        <strain evidence="1">cv. AL8/78</strain>
    </source>
</reference>